<dbReference type="RefSeq" id="WP_076448286.1">
    <property type="nucleotide sequence ID" value="NZ_FTOQ01000006.1"/>
</dbReference>
<organism evidence="2 3">
    <name type="scientific">Roseivivax lentus</name>
    <dbReference type="NCBI Taxonomy" id="633194"/>
    <lineage>
        <taxon>Bacteria</taxon>
        <taxon>Pseudomonadati</taxon>
        <taxon>Pseudomonadota</taxon>
        <taxon>Alphaproteobacteria</taxon>
        <taxon>Rhodobacterales</taxon>
        <taxon>Roseobacteraceae</taxon>
        <taxon>Roseivivax</taxon>
    </lineage>
</organism>
<dbReference type="STRING" id="633194.SAMN05421759_106135"/>
<dbReference type="InterPro" id="IPR007077">
    <property type="entry name" value="TfoX_C"/>
</dbReference>
<feature type="domain" description="TfoX C-terminal" evidence="1">
    <location>
        <begin position="5"/>
        <end position="78"/>
    </location>
</feature>
<dbReference type="EMBL" id="FTOQ01000006">
    <property type="protein sequence ID" value="SIS92081.1"/>
    <property type="molecule type" value="Genomic_DNA"/>
</dbReference>
<proteinExistence type="predicted"/>
<sequence length="111" mass="12016">MSTPVSAIRGLGPAMETACSRAGIHSAEELRALGGDAAYLRLVTSGTRPHFIGYYALHMALQGRPWNDLGTEEKAAFRTRFDALMSEARSRPGDGDLPPDLRAALDRFGVR</sequence>
<dbReference type="OrthoDB" id="7861542at2"/>
<accession>A0A1N7N1L4</accession>
<reference evidence="3" key="1">
    <citation type="submission" date="2017-01" db="EMBL/GenBank/DDBJ databases">
        <authorList>
            <person name="Varghese N."/>
            <person name="Submissions S."/>
        </authorList>
    </citation>
    <scope>NUCLEOTIDE SEQUENCE [LARGE SCALE GENOMIC DNA]</scope>
    <source>
        <strain evidence="3">DSM 29430</strain>
    </source>
</reference>
<dbReference type="Gene3D" id="1.10.150.20">
    <property type="entry name" value="5' to 3' exonuclease, C-terminal subdomain"/>
    <property type="match status" value="1"/>
</dbReference>
<dbReference type="AlphaFoldDB" id="A0A1N7N1L4"/>
<evidence type="ECO:0000313" key="3">
    <source>
        <dbReference type="Proteomes" id="UP000186684"/>
    </source>
</evidence>
<evidence type="ECO:0000313" key="2">
    <source>
        <dbReference type="EMBL" id="SIS92081.1"/>
    </source>
</evidence>
<gene>
    <name evidence="2" type="ORF">SAMN05421759_106135</name>
</gene>
<name>A0A1N7N1L4_9RHOB</name>
<dbReference type="Proteomes" id="UP000186684">
    <property type="component" value="Unassembled WGS sequence"/>
</dbReference>
<evidence type="ECO:0000259" key="1">
    <source>
        <dbReference type="Pfam" id="PF04994"/>
    </source>
</evidence>
<dbReference type="Pfam" id="PF04994">
    <property type="entry name" value="TfoX_C"/>
    <property type="match status" value="1"/>
</dbReference>
<keyword evidence="3" id="KW-1185">Reference proteome</keyword>
<protein>
    <submittedName>
        <fullName evidence="2">TfoX C-terminal domain-containing protein</fullName>
    </submittedName>
</protein>